<gene>
    <name evidence="2" type="ORF">ACFFQV_03615</name>
</gene>
<accession>A0ABV5SM08</accession>
<dbReference type="Proteomes" id="UP001589667">
    <property type="component" value="Unassembled WGS sequence"/>
</dbReference>
<evidence type="ECO:0000313" key="2">
    <source>
        <dbReference type="EMBL" id="MFB9641373.1"/>
    </source>
</evidence>
<keyword evidence="3" id="KW-1185">Reference proteome</keyword>
<dbReference type="EMBL" id="JBHMBL010000001">
    <property type="protein sequence ID" value="MFB9641373.1"/>
    <property type="molecule type" value="Genomic_DNA"/>
</dbReference>
<dbReference type="RefSeq" id="WP_170296117.1">
    <property type="nucleotide sequence ID" value="NZ_BAAANI010000006.1"/>
</dbReference>
<reference evidence="2 3" key="1">
    <citation type="submission" date="2024-09" db="EMBL/GenBank/DDBJ databases">
        <authorList>
            <person name="Sun Q."/>
            <person name="Mori K."/>
        </authorList>
    </citation>
    <scope>NUCLEOTIDE SEQUENCE [LARGE SCALE GENOMIC DNA]</scope>
    <source>
        <strain evidence="2 3">JCM 14321</strain>
    </source>
</reference>
<name>A0ABV5SM08_9MICO</name>
<protein>
    <submittedName>
        <fullName evidence="2">LGFP repeat-containing protein</fullName>
    </submittedName>
</protein>
<evidence type="ECO:0000313" key="3">
    <source>
        <dbReference type="Proteomes" id="UP001589667"/>
    </source>
</evidence>
<sequence length="230" mass="24492">MAEWMTAPVRAERVAGDGEHRPADLFLIAVAAIGAKRAEHDWLGEPRGPHERLGDGQQYLRRFDGGAVCWSSRTGAHEVHGPVADRWEALGAETSILGFPITDSAPVARPDGTPRPGGHAHFEGGSVYWSPEHGARVVRGMVRDIWALLGWERGALGMPVGDTEVGDEGLMSARFERGRIAWSSAAGPLVEISGAEASSTPLGAHGETGALDPASERLLERLTPGFAPRD</sequence>
<dbReference type="InterPro" id="IPR013207">
    <property type="entry name" value="LGFP"/>
</dbReference>
<feature type="region of interest" description="Disordered" evidence="1">
    <location>
        <begin position="197"/>
        <end position="230"/>
    </location>
</feature>
<organism evidence="2 3">
    <name type="scientific">Agromyces lapidis</name>
    <dbReference type="NCBI Taxonomy" id="279574"/>
    <lineage>
        <taxon>Bacteria</taxon>
        <taxon>Bacillati</taxon>
        <taxon>Actinomycetota</taxon>
        <taxon>Actinomycetes</taxon>
        <taxon>Micrococcales</taxon>
        <taxon>Microbacteriaceae</taxon>
        <taxon>Agromyces</taxon>
    </lineage>
</organism>
<proteinExistence type="predicted"/>
<dbReference type="Pfam" id="PF08310">
    <property type="entry name" value="LGFP"/>
    <property type="match status" value="2"/>
</dbReference>
<evidence type="ECO:0000256" key="1">
    <source>
        <dbReference type="SAM" id="MobiDB-lite"/>
    </source>
</evidence>
<comment type="caution">
    <text evidence="2">The sequence shown here is derived from an EMBL/GenBank/DDBJ whole genome shotgun (WGS) entry which is preliminary data.</text>
</comment>